<evidence type="ECO:0000259" key="5">
    <source>
        <dbReference type="PROSITE" id="PS50893"/>
    </source>
</evidence>
<dbReference type="Pfam" id="PF00005">
    <property type="entry name" value="ABC_tran"/>
    <property type="match status" value="2"/>
</dbReference>
<dbReference type="SMART" id="SM00382">
    <property type="entry name" value="AAA"/>
    <property type="match status" value="2"/>
</dbReference>
<evidence type="ECO:0000256" key="3">
    <source>
        <dbReference type="ARBA" id="ARBA00022741"/>
    </source>
</evidence>
<dbReference type="CDD" id="cd03257">
    <property type="entry name" value="ABC_NikE_OppD_transporters"/>
    <property type="match status" value="2"/>
</dbReference>
<dbReference type="PROSITE" id="PS50893">
    <property type="entry name" value="ABC_TRANSPORTER_2"/>
    <property type="match status" value="2"/>
</dbReference>
<dbReference type="Gene3D" id="3.40.50.300">
    <property type="entry name" value="P-loop containing nucleotide triphosphate hydrolases"/>
    <property type="match status" value="2"/>
</dbReference>
<dbReference type="InterPro" id="IPR027417">
    <property type="entry name" value="P-loop_NTPase"/>
</dbReference>
<dbReference type="AlphaFoldDB" id="A0A8K1ZYB2"/>
<keyword evidence="3" id="KW-0547">Nucleotide-binding</keyword>
<dbReference type="GO" id="GO:0015833">
    <property type="term" value="P:peptide transport"/>
    <property type="evidence" value="ECO:0007669"/>
    <property type="project" value="InterPro"/>
</dbReference>
<dbReference type="GO" id="GO:0005524">
    <property type="term" value="F:ATP binding"/>
    <property type="evidence" value="ECO:0007669"/>
    <property type="project" value="UniProtKB-KW"/>
</dbReference>
<dbReference type="FunFam" id="3.40.50.300:FF:000016">
    <property type="entry name" value="Oligopeptide ABC transporter ATP-binding component"/>
    <property type="match status" value="2"/>
</dbReference>
<accession>A0A8K1ZYB2</accession>
<comment type="caution">
    <text evidence="6">The sequence shown here is derived from an EMBL/GenBank/DDBJ whole genome shotgun (WGS) entry which is preliminary data.</text>
</comment>
<dbReference type="PROSITE" id="PS00211">
    <property type="entry name" value="ABC_TRANSPORTER_1"/>
    <property type="match status" value="2"/>
</dbReference>
<dbReference type="GO" id="GO:0016887">
    <property type="term" value="F:ATP hydrolysis activity"/>
    <property type="evidence" value="ECO:0007669"/>
    <property type="project" value="InterPro"/>
</dbReference>
<dbReference type="InterPro" id="IPR017871">
    <property type="entry name" value="ABC_transporter-like_CS"/>
</dbReference>
<dbReference type="GO" id="GO:0055085">
    <property type="term" value="P:transmembrane transport"/>
    <property type="evidence" value="ECO:0007669"/>
    <property type="project" value="UniProtKB-ARBA"/>
</dbReference>
<sequence length="545" mass="59746">MDNALLCVQNLRIAYPQNSSGASTAWAVDGVSFILKAGERLGLVGESGCGKSTIGRGILGLLPRGSRTEGQIHCAGQAVLTLSEHQLRHFRGEAVALVFQDPMTRLNPLMTIKAHCLETLKAHQPRLSVQQAKSKVLETLGAVNIPENRWTQYPHEFSGGMRQRVAIALALLLEPKLIIADEPTTSLDVTVAAQILKELTRLCQERQMGLLLISHDLALVSEYCDRVAVMYQSQMVEVGPALEILQSPQHPYTQSLLQSALHLQAQAASNRESTTPVLLKVEALQQHYTLETNLLARMIARAQPQTIRAVDGIDLELYAGEILGLVGESGCGKSTLSRTILQLVRPTGGRVTFGNQDLAQLKGSALQQCRRQIQMIFQDPRACLNPMMKVGTSVAEPLLIHGLATPAEAEAKALGLFERVGLTPATDYSGRYPSDLSGGQLQRVAIARSLITHPQLIICDEPVSMLDASIQTQVLDLMKELKNEFDLTYLFITHDLWVARFFCDRIAVMTEGKIVELGPTEQIFTRPQHPYTQKLLGAAPLLARL</sequence>
<protein>
    <submittedName>
        <fullName evidence="6">Dipeptide ABC transporter ATP-binding protein</fullName>
    </submittedName>
</protein>
<dbReference type="Proteomes" id="UP000607397">
    <property type="component" value="Unassembled WGS sequence"/>
</dbReference>
<name>A0A8K1ZYB2_9CYAN</name>
<dbReference type="InterPro" id="IPR050319">
    <property type="entry name" value="ABC_transp_ATP-bind"/>
</dbReference>
<dbReference type="RefSeq" id="WP_161825864.1">
    <property type="nucleotide sequence ID" value="NZ_WVIC01000025.1"/>
</dbReference>
<evidence type="ECO:0000313" key="7">
    <source>
        <dbReference type="Proteomes" id="UP000607397"/>
    </source>
</evidence>
<dbReference type="NCBIfam" id="NF008453">
    <property type="entry name" value="PRK11308.1"/>
    <property type="match status" value="2"/>
</dbReference>
<dbReference type="NCBIfam" id="NF007739">
    <property type="entry name" value="PRK10419.1"/>
    <property type="match status" value="2"/>
</dbReference>
<gene>
    <name evidence="6" type="ORF">GS597_12925</name>
</gene>
<dbReference type="InterPro" id="IPR013563">
    <property type="entry name" value="Oligopep_ABC_C"/>
</dbReference>
<comment type="similarity">
    <text evidence="1">Belongs to the ABC transporter superfamily.</text>
</comment>
<evidence type="ECO:0000256" key="1">
    <source>
        <dbReference type="ARBA" id="ARBA00005417"/>
    </source>
</evidence>
<keyword evidence="4 6" id="KW-0067">ATP-binding</keyword>
<keyword evidence="2" id="KW-0813">Transport</keyword>
<dbReference type="InterPro" id="IPR003439">
    <property type="entry name" value="ABC_transporter-like_ATP-bd"/>
</dbReference>
<dbReference type="InterPro" id="IPR003593">
    <property type="entry name" value="AAA+_ATPase"/>
</dbReference>
<evidence type="ECO:0000313" key="6">
    <source>
        <dbReference type="EMBL" id="NCJ07394.1"/>
    </source>
</evidence>
<reference evidence="6" key="1">
    <citation type="submission" date="2019-12" db="EMBL/GenBank/DDBJ databases">
        <title>High-Quality draft genome sequences of three cyanobacteria isolated from the limestone walls of the Old Cathedral of Coimbra.</title>
        <authorList>
            <person name="Tiago I."/>
            <person name="Soares F."/>
            <person name="Portugal A."/>
        </authorList>
    </citation>
    <scope>NUCLEOTIDE SEQUENCE [LARGE SCALE GENOMIC DNA]</scope>
    <source>
        <strain evidence="6">C</strain>
    </source>
</reference>
<dbReference type="Pfam" id="PF08352">
    <property type="entry name" value="oligo_HPY"/>
    <property type="match status" value="2"/>
</dbReference>
<dbReference type="EMBL" id="WVIC01000025">
    <property type="protein sequence ID" value="NCJ07394.1"/>
    <property type="molecule type" value="Genomic_DNA"/>
</dbReference>
<dbReference type="SUPFAM" id="SSF52540">
    <property type="entry name" value="P-loop containing nucleoside triphosphate hydrolases"/>
    <property type="match status" value="2"/>
</dbReference>
<dbReference type="PANTHER" id="PTHR43776">
    <property type="entry name" value="TRANSPORT ATP-BINDING PROTEIN"/>
    <property type="match status" value="1"/>
</dbReference>
<evidence type="ECO:0000256" key="2">
    <source>
        <dbReference type="ARBA" id="ARBA00022448"/>
    </source>
</evidence>
<feature type="domain" description="ABC transporter" evidence="5">
    <location>
        <begin position="6"/>
        <end position="257"/>
    </location>
</feature>
<evidence type="ECO:0000256" key="4">
    <source>
        <dbReference type="ARBA" id="ARBA00022840"/>
    </source>
</evidence>
<keyword evidence="7" id="KW-1185">Reference proteome</keyword>
<feature type="domain" description="ABC transporter" evidence="5">
    <location>
        <begin position="290"/>
        <end position="536"/>
    </location>
</feature>
<organism evidence="6 7">
    <name type="scientific">Petrachloros mirabilis ULC683</name>
    <dbReference type="NCBI Taxonomy" id="2781853"/>
    <lineage>
        <taxon>Bacteria</taxon>
        <taxon>Bacillati</taxon>
        <taxon>Cyanobacteriota</taxon>
        <taxon>Cyanophyceae</taxon>
        <taxon>Synechococcales</taxon>
        <taxon>Petrachlorosaceae</taxon>
        <taxon>Petrachloros</taxon>
        <taxon>Petrachloros mirabilis</taxon>
    </lineage>
</organism>
<proteinExistence type="inferred from homology"/>